<evidence type="ECO:0000256" key="1">
    <source>
        <dbReference type="SAM" id="SignalP"/>
    </source>
</evidence>
<sequence>MHKLLRQLSLLLALGISPLHAQAAVWQQDLPQAKLLGSGELRWFGLHIYSAKLWTESAVFNPRTSFALELTYQRNITKERFVDTSVDEIKRLYGDSISNEVLQGWRTQMEKAFTDVKSGDQLIGVHLPKIGCRFYSRDKLLAEIRDTAFADAFFGIWFDPRSKDSGLRKQLTGATP</sequence>
<dbReference type="Pfam" id="PF16036">
    <property type="entry name" value="Chalcone_3"/>
    <property type="match status" value="1"/>
</dbReference>
<dbReference type="InterPro" id="IPR016087">
    <property type="entry name" value="Chalcone_isomerase"/>
</dbReference>
<feature type="signal peptide" evidence="1">
    <location>
        <begin position="1"/>
        <end position="23"/>
    </location>
</feature>
<dbReference type="OrthoDB" id="8527419at2"/>
<evidence type="ECO:0000313" key="4">
    <source>
        <dbReference type="Proteomes" id="UP000274350"/>
    </source>
</evidence>
<dbReference type="EMBL" id="CP051152">
    <property type="protein sequence ID" value="QJQ06275.1"/>
    <property type="molecule type" value="Genomic_DNA"/>
</dbReference>
<gene>
    <name evidence="3" type="ORF">EJG51_010900</name>
</gene>
<name>A0A6M4A572_9BURK</name>
<accession>A0A6M4A572</accession>
<reference evidence="3 4" key="1">
    <citation type="journal article" date="2019" name="Int. J. Syst. Evol. Microbiol.">
        <title>Undibacterium piscinae sp. nov., isolated from Korean shiner intestine.</title>
        <authorList>
            <person name="Lee S.Y."/>
            <person name="Kang W."/>
            <person name="Kim P.S."/>
            <person name="Kim H.S."/>
            <person name="Sung H."/>
            <person name="Shin N.R."/>
            <person name="Whon T.W."/>
            <person name="Yun J.H."/>
            <person name="Lee J.Y."/>
            <person name="Lee J.Y."/>
            <person name="Jung M.J."/>
            <person name="Jeong Y.S."/>
            <person name="Tak E.J."/>
            <person name="Han J.E."/>
            <person name="Hyun D.W."/>
            <person name="Kang M.S."/>
            <person name="Lee K.E."/>
            <person name="Lee B.H."/>
            <person name="Bae J.W."/>
        </authorList>
    </citation>
    <scope>NUCLEOTIDE SEQUENCE [LARGE SCALE GENOMIC DNA]</scope>
    <source>
        <strain evidence="3 4">S11R28</strain>
    </source>
</reference>
<evidence type="ECO:0000313" key="3">
    <source>
        <dbReference type="EMBL" id="QJQ06275.1"/>
    </source>
</evidence>
<organism evidence="3 4">
    <name type="scientific">Undibacterium piscinae</name>
    <dbReference type="NCBI Taxonomy" id="2495591"/>
    <lineage>
        <taxon>Bacteria</taxon>
        <taxon>Pseudomonadati</taxon>
        <taxon>Pseudomonadota</taxon>
        <taxon>Betaproteobacteria</taxon>
        <taxon>Burkholderiales</taxon>
        <taxon>Oxalobacteraceae</taxon>
        <taxon>Undibacterium</taxon>
    </lineage>
</organism>
<evidence type="ECO:0000259" key="2">
    <source>
        <dbReference type="Pfam" id="PF16036"/>
    </source>
</evidence>
<feature type="domain" description="Chalcone isomerase" evidence="2">
    <location>
        <begin position="57"/>
        <end position="172"/>
    </location>
</feature>
<protein>
    <recommendedName>
        <fullName evidence="2">Chalcone isomerase domain-containing protein</fullName>
    </recommendedName>
</protein>
<proteinExistence type="predicted"/>
<dbReference type="AlphaFoldDB" id="A0A6M4A572"/>
<keyword evidence="4" id="KW-1185">Reference proteome</keyword>
<dbReference type="Proteomes" id="UP000274350">
    <property type="component" value="Chromosome"/>
</dbReference>
<keyword evidence="1" id="KW-0732">Signal</keyword>
<dbReference type="KEGG" id="upi:EJG51_010900"/>
<feature type="chain" id="PRO_5026784048" description="Chalcone isomerase domain-containing protein" evidence="1">
    <location>
        <begin position="24"/>
        <end position="176"/>
    </location>
</feature>